<dbReference type="EMBL" id="CP031742">
    <property type="protein sequence ID" value="AXQ54081.1"/>
    <property type="molecule type" value="Genomic_DNA"/>
</dbReference>
<reference evidence="1 2" key="1">
    <citation type="submission" date="2018-08" db="EMBL/GenBank/DDBJ databases">
        <authorList>
            <person name="Ferrada E.E."/>
            <person name="Latorre B.A."/>
        </authorList>
    </citation>
    <scope>NUCLEOTIDE SEQUENCE [LARGE SCALE GENOMIC DNA]</scope>
    <source>
        <strain evidence="1 2">VK-A60T</strain>
    </source>
</reference>
<proteinExistence type="predicted"/>
<dbReference type="AlphaFoldDB" id="A0A385D857"/>
<evidence type="ECO:0000313" key="1">
    <source>
        <dbReference type="EMBL" id="AXQ54081.1"/>
    </source>
</evidence>
<dbReference type="InterPro" id="IPR029062">
    <property type="entry name" value="Class_I_gatase-like"/>
</dbReference>
<dbReference type="RefSeq" id="WP_101280019.1">
    <property type="nucleotide sequence ID" value="NZ_CP031742.1"/>
</dbReference>
<dbReference type="SUPFAM" id="SSF52317">
    <property type="entry name" value="Class I glutamine amidotransferase-like"/>
    <property type="match status" value="1"/>
</dbReference>
<protein>
    <submittedName>
        <fullName evidence="1">Uncharacterized protein</fullName>
    </submittedName>
</protein>
<evidence type="ECO:0000313" key="2">
    <source>
        <dbReference type="Proteomes" id="UP000259636"/>
    </source>
</evidence>
<gene>
    <name evidence="1" type="ORF">D0C37_05385</name>
</gene>
<dbReference type="GeneID" id="300113632"/>
<organism evidence="1 2">
    <name type="scientific">Streptomyces koyangensis</name>
    <dbReference type="NCBI Taxonomy" id="188770"/>
    <lineage>
        <taxon>Bacteria</taxon>
        <taxon>Bacillati</taxon>
        <taxon>Actinomycetota</taxon>
        <taxon>Actinomycetes</taxon>
        <taxon>Kitasatosporales</taxon>
        <taxon>Streptomycetaceae</taxon>
        <taxon>Streptomyces</taxon>
        <taxon>Streptomyces aurantiacus group</taxon>
    </lineage>
</organism>
<sequence>MPAPAPAPEPVLGFLHGGSFSQLATLADPAVRLWRPREIYLPDATEADFAELTTLIVSDRLHLGLLPRVTAWVNGVAERGGTVVVLGENGDCSWVPGLGGLTPAEVDFWWWRLPDGDNGVRRAAEDHEAWRHLTPRAVRWHYHGLLTPPPGATVLAYTDRETEGDPATEQVLLYEDRVSTPGRLLVTTMDPVYHHGSRFMPGATQLLLGLLRWTGVKS</sequence>
<accession>A0A385D857</accession>
<name>A0A385D857_9ACTN</name>
<dbReference type="Proteomes" id="UP000259636">
    <property type="component" value="Chromosome"/>
</dbReference>
<dbReference type="KEGG" id="sky:D0C37_05385"/>